<dbReference type="Proteomes" id="UP000774804">
    <property type="component" value="Unassembled WGS sequence"/>
</dbReference>
<organism evidence="2 5">
    <name type="scientific">Phytophthora cactorum</name>
    <dbReference type="NCBI Taxonomy" id="29920"/>
    <lineage>
        <taxon>Eukaryota</taxon>
        <taxon>Sar</taxon>
        <taxon>Stramenopiles</taxon>
        <taxon>Oomycota</taxon>
        <taxon>Peronosporomycetes</taxon>
        <taxon>Peronosporales</taxon>
        <taxon>Peronosporaceae</taxon>
        <taxon>Phytophthora</taxon>
    </lineage>
</organism>
<protein>
    <submittedName>
        <fullName evidence="2">Uncharacterized protein</fullName>
    </submittedName>
</protein>
<name>A0A8T1CV49_9STRA</name>
<dbReference type="Proteomes" id="UP000760860">
    <property type="component" value="Unassembled WGS sequence"/>
</dbReference>
<dbReference type="EMBL" id="RCMI01000165">
    <property type="protein sequence ID" value="KAG2928937.1"/>
    <property type="molecule type" value="Genomic_DNA"/>
</dbReference>
<accession>A0A8T1CV49</accession>
<evidence type="ECO:0000313" key="2">
    <source>
        <dbReference type="EMBL" id="KAG2928937.1"/>
    </source>
</evidence>
<evidence type="ECO:0000313" key="5">
    <source>
        <dbReference type="Proteomes" id="UP000774804"/>
    </source>
</evidence>
<reference evidence="2" key="1">
    <citation type="submission" date="2018-10" db="EMBL/GenBank/DDBJ databases">
        <title>Effector identification in a new, highly contiguous assembly of the strawberry crown rot pathogen Phytophthora cactorum.</title>
        <authorList>
            <person name="Armitage A.D."/>
            <person name="Nellist C.F."/>
            <person name="Bates H."/>
            <person name="Vickerstaff R.J."/>
            <person name="Harrison R.J."/>
        </authorList>
    </citation>
    <scope>NUCLEOTIDE SEQUENCE</scope>
    <source>
        <strain evidence="1">15-7</strain>
        <strain evidence="2">4032</strain>
        <strain evidence="3">P415</strain>
        <strain evidence="4">P421</strain>
    </source>
</reference>
<dbReference type="EMBL" id="RCMV01000715">
    <property type="protein sequence ID" value="KAG3213620.1"/>
    <property type="molecule type" value="Genomic_DNA"/>
</dbReference>
<proteinExistence type="predicted"/>
<sequence>MGPLADPAEKRPGLAHRRRAYALLEVGVAGTQVGDQIAAAAPVILAVGACTDFAAPLSRGLVVIVIIVEKSHEEAAGDLLV</sequence>
<dbReference type="Proteomes" id="UP000735874">
    <property type="component" value="Unassembled WGS sequence"/>
</dbReference>
<evidence type="ECO:0000313" key="4">
    <source>
        <dbReference type="EMBL" id="KAG3213620.1"/>
    </source>
</evidence>
<dbReference type="Proteomes" id="UP000697107">
    <property type="component" value="Unassembled WGS sequence"/>
</dbReference>
<dbReference type="EMBL" id="RCMG01000648">
    <property type="protein sequence ID" value="KAG2850884.1"/>
    <property type="molecule type" value="Genomic_DNA"/>
</dbReference>
<evidence type="ECO:0000313" key="3">
    <source>
        <dbReference type="EMBL" id="KAG2968251.1"/>
    </source>
</evidence>
<comment type="caution">
    <text evidence="2">The sequence shown here is derived from an EMBL/GenBank/DDBJ whole genome shotgun (WGS) entry which is preliminary data.</text>
</comment>
<dbReference type="EMBL" id="RCML01000875">
    <property type="protein sequence ID" value="KAG2968251.1"/>
    <property type="molecule type" value="Genomic_DNA"/>
</dbReference>
<evidence type="ECO:0000313" key="1">
    <source>
        <dbReference type="EMBL" id="KAG2850884.1"/>
    </source>
</evidence>
<dbReference type="AlphaFoldDB" id="A0A8T1CV49"/>
<gene>
    <name evidence="1" type="ORF">PC113_g16386</name>
    <name evidence="2" type="ORF">PC115_g7079</name>
    <name evidence="3" type="ORF">PC118_g18127</name>
    <name evidence="4" type="ORF">PC129_g15445</name>
</gene>